<reference evidence="10" key="1">
    <citation type="journal article" date="2014" name="Front. Microbiol.">
        <title>High frequency of phylogenetically diverse reductive dehalogenase-homologous genes in deep subseafloor sedimentary metagenomes.</title>
        <authorList>
            <person name="Kawai M."/>
            <person name="Futagami T."/>
            <person name="Toyoda A."/>
            <person name="Takaki Y."/>
            <person name="Nishi S."/>
            <person name="Hori S."/>
            <person name="Arai W."/>
            <person name="Tsubouchi T."/>
            <person name="Morono Y."/>
            <person name="Uchiyama I."/>
            <person name="Ito T."/>
            <person name="Fujiyama A."/>
            <person name="Inagaki F."/>
            <person name="Takami H."/>
        </authorList>
    </citation>
    <scope>NUCLEOTIDE SEQUENCE</scope>
    <source>
        <strain evidence="10">Expedition CK06-06</strain>
    </source>
</reference>
<feature type="transmembrane region" description="Helical" evidence="9">
    <location>
        <begin position="209"/>
        <end position="230"/>
    </location>
</feature>
<keyword evidence="5" id="KW-1278">Translocase</keyword>
<evidence type="ECO:0000256" key="6">
    <source>
        <dbReference type="ARBA" id="ARBA00022989"/>
    </source>
</evidence>
<dbReference type="Pfam" id="PF03030">
    <property type="entry name" value="H_PPase"/>
    <property type="match status" value="1"/>
</dbReference>
<dbReference type="GO" id="GO:0012505">
    <property type="term" value="C:endomembrane system"/>
    <property type="evidence" value="ECO:0007669"/>
    <property type="project" value="UniProtKB-SubCell"/>
</dbReference>
<keyword evidence="8 9" id="KW-0472">Membrane</keyword>
<keyword evidence="7" id="KW-0406">Ion transport</keyword>
<dbReference type="InterPro" id="IPR004131">
    <property type="entry name" value="PPase-energised_H-pump"/>
</dbReference>
<dbReference type="PANTHER" id="PTHR31998">
    <property type="entry name" value="K(+)-INSENSITIVE PYROPHOSPHATE-ENERGIZED PROTON PUMP"/>
    <property type="match status" value="1"/>
</dbReference>
<dbReference type="EMBL" id="BARW01024435">
    <property type="protein sequence ID" value="GAI91847.1"/>
    <property type="molecule type" value="Genomic_DNA"/>
</dbReference>
<feature type="transmembrane region" description="Helical" evidence="9">
    <location>
        <begin position="107"/>
        <end position="128"/>
    </location>
</feature>
<evidence type="ECO:0000256" key="2">
    <source>
        <dbReference type="ARBA" id="ARBA00022448"/>
    </source>
</evidence>
<evidence type="ECO:0000256" key="4">
    <source>
        <dbReference type="ARBA" id="ARBA00022842"/>
    </source>
</evidence>
<dbReference type="AlphaFoldDB" id="X1SFP8"/>
<feature type="transmembrane region" description="Helical" evidence="9">
    <location>
        <begin position="7"/>
        <end position="25"/>
    </location>
</feature>
<feature type="transmembrane region" description="Helical" evidence="9">
    <location>
        <begin position="186"/>
        <end position="203"/>
    </location>
</feature>
<comment type="caution">
    <text evidence="10">The sequence shown here is derived from an EMBL/GenBank/DDBJ whole genome shotgun (WGS) entry which is preliminary data.</text>
</comment>
<accession>X1SFP8</accession>
<feature type="non-terminal residue" evidence="10">
    <location>
        <position position="1"/>
    </location>
</feature>
<name>X1SFP8_9ZZZZ</name>
<keyword evidence="3 9" id="KW-0812">Transmembrane</keyword>
<feature type="transmembrane region" description="Helical" evidence="9">
    <location>
        <begin position="143"/>
        <end position="166"/>
    </location>
</feature>
<keyword evidence="6 9" id="KW-1133">Transmembrane helix</keyword>
<evidence type="ECO:0000256" key="7">
    <source>
        <dbReference type="ARBA" id="ARBA00023065"/>
    </source>
</evidence>
<proteinExistence type="predicted"/>
<evidence type="ECO:0000256" key="8">
    <source>
        <dbReference type="ARBA" id="ARBA00023136"/>
    </source>
</evidence>
<dbReference type="GO" id="GO:0004427">
    <property type="term" value="F:inorganic diphosphate phosphatase activity"/>
    <property type="evidence" value="ECO:0007669"/>
    <property type="project" value="InterPro"/>
</dbReference>
<feature type="non-terminal residue" evidence="10">
    <location>
        <position position="262"/>
    </location>
</feature>
<comment type="subcellular location">
    <subcellularLocation>
        <location evidence="1">Endomembrane system</location>
        <topology evidence="1">Multi-pass membrane protein</topology>
    </subcellularLocation>
</comment>
<organism evidence="10">
    <name type="scientific">marine sediment metagenome</name>
    <dbReference type="NCBI Taxonomy" id="412755"/>
    <lineage>
        <taxon>unclassified sequences</taxon>
        <taxon>metagenomes</taxon>
        <taxon>ecological metagenomes</taxon>
    </lineage>
</organism>
<protein>
    <recommendedName>
        <fullName evidence="11">Sodium-translocating pyrophosphatase</fullName>
    </recommendedName>
</protein>
<sequence>RGGAVMGLTVVSIGIIGLSVLYLVWHDAPNFLFIIPAYGTGASLVALFARVGGGIFTKGADAGSDLVGKVEAGIPEDDPRNAAVIADNVGDNVGDVCGMGADLLESYVETVIATMTLTTVGVVIAPWVTKLFPGLSAEAALQAAWWLPMLIMAGGIVASIIGCFLVRVGEKVDMSALLGALRRGTLGATILTAVFGFLVIHFLGASLGLFWAMLAGLVAGALMGESTNYFTSYAFKPTREISEASTTGAGATIIRGFATGLM</sequence>
<evidence type="ECO:0000313" key="10">
    <source>
        <dbReference type="EMBL" id="GAI91847.1"/>
    </source>
</evidence>
<dbReference type="GO" id="GO:0009678">
    <property type="term" value="F:diphosphate hydrolysis-driven proton transmembrane transporter activity"/>
    <property type="evidence" value="ECO:0007669"/>
    <property type="project" value="InterPro"/>
</dbReference>
<keyword evidence="2" id="KW-0813">Transport</keyword>
<keyword evidence="4" id="KW-0460">Magnesium</keyword>
<evidence type="ECO:0008006" key="11">
    <source>
        <dbReference type="Google" id="ProtNLM"/>
    </source>
</evidence>
<evidence type="ECO:0000256" key="5">
    <source>
        <dbReference type="ARBA" id="ARBA00022967"/>
    </source>
</evidence>
<gene>
    <name evidence="10" type="ORF">S12H4_40285</name>
</gene>
<evidence type="ECO:0000256" key="3">
    <source>
        <dbReference type="ARBA" id="ARBA00022692"/>
    </source>
</evidence>
<evidence type="ECO:0000256" key="1">
    <source>
        <dbReference type="ARBA" id="ARBA00004127"/>
    </source>
</evidence>
<feature type="transmembrane region" description="Helical" evidence="9">
    <location>
        <begin position="31"/>
        <end position="49"/>
    </location>
</feature>
<dbReference type="GO" id="GO:0016020">
    <property type="term" value="C:membrane"/>
    <property type="evidence" value="ECO:0007669"/>
    <property type="project" value="InterPro"/>
</dbReference>
<evidence type="ECO:0000256" key="9">
    <source>
        <dbReference type="SAM" id="Phobius"/>
    </source>
</evidence>